<dbReference type="GO" id="GO:0005886">
    <property type="term" value="C:plasma membrane"/>
    <property type="evidence" value="ECO:0007669"/>
    <property type="project" value="TreeGrafter"/>
</dbReference>
<dbReference type="InterPro" id="IPR015854">
    <property type="entry name" value="ABC_transpr_LolD-like"/>
</dbReference>
<dbReference type="InterPro" id="IPR003439">
    <property type="entry name" value="ABC_transporter-like_ATP-bd"/>
</dbReference>
<evidence type="ECO:0000256" key="2">
    <source>
        <dbReference type="ARBA" id="ARBA00022840"/>
    </source>
</evidence>
<dbReference type="SMART" id="SM00382">
    <property type="entry name" value="AAA"/>
    <property type="match status" value="1"/>
</dbReference>
<dbReference type="GO" id="GO:0016887">
    <property type="term" value="F:ATP hydrolysis activity"/>
    <property type="evidence" value="ECO:0007669"/>
    <property type="project" value="InterPro"/>
</dbReference>
<dbReference type="PROSITE" id="PS50893">
    <property type="entry name" value="ABC_TRANSPORTER_2"/>
    <property type="match status" value="1"/>
</dbReference>
<proteinExistence type="predicted"/>
<evidence type="ECO:0000313" key="4">
    <source>
        <dbReference type="EMBL" id="TSE08105.1"/>
    </source>
</evidence>
<dbReference type="InterPro" id="IPR003593">
    <property type="entry name" value="AAA+_ATPase"/>
</dbReference>
<dbReference type="PANTHER" id="PTHR24220:SF611">
    <property type="entry name" value="ATP-BINDING COMPONENT OF ABC TRANSPORTER-RELATED"/>
    <property type="match status" value="1"/>
</dbReference>
<dbReference type="GO" id="GO:0022857">
    <property type="term" value="F:transmembrane transporter activity"/>
    <property type="evidence" value="ECO:0007669"/>
    <property type="project" value="TreeGrafter"/>
</dbReference>
<dbReference type="OrthoDB" id="1414429at2"/>
<gene>
    <name evidence="4" type="ORF">FOF46_13695</name>
</gene>
<reference evidence="4 5" key="1">
    <citation type="submission" date="2019-07" db="EMBL/GenBank/DDBJ databases">
        <title>The draft genome sequence of Aquimarina algiphila M91.</title>
        <authorList>
            <person name="Meng X."/>
        </authorList>
    </citation>
    <scope>NUCLEOTIDE SEQUENCE [LARGE SCALE GENOMIC DNA]</scope>
    <source>
        <strain evidence="4 5">M91</strain>
    </source>
</reference>
<accession>A0A554VJN6</accession>
<dbReference type="EMBL" id="VLNR01000026">
    <property type="protein sequence ID" value="TSE08105.1"/>
    <property type="molecule type" value="Genomic_DNA"/>
</dbReference>
<dbReference type="GO" id="GO:0005524">
    <property type="term" value="F:ATP binding"/>
    <property type="evidence" value="ECO:0007669"/>
    <property type="project" value="UniProtKB-KW"/>
</dbReference>
<keyword evidence="1" id="KW-0547">Nucleotide-binding</keyword>
<comment type="caution">
    <text evidence="4">The sequence shown here is derived from an EMBL/GenBank/DDBJ whole genome shotgun (WGS) entry which is preliminary data.</text>
</comment>
<keyword evidence="2 4" id="KW-0067">ATP-binding</keyword>
<dbReference type="PANTHER" id="PTHR24220">
    <property type="entry name" value="IMPORT ATP-BINDING PROTEIN"/>
    <property type="match status" value="1"/>
</dbReference>
<sequence>MIRTDSLQFTYQDTQNNTFCFPDIDLPPTEDILILGPSGVGKTTLLHLLAGLLPPKEGDIFIGDTYLNKLTRKQLDYFRGQKIGLIFQRAYFIRSLTLSENLILRQRFPKNKSNRYRREELIMQLGLSNLENKRVYQLSEGQQQRLSIALGVIHKPKVILADEPTSNLDDANCENVISLLKKEAQTCKSSLVIITHDQRVKTHFDNHIIL</sequence>
<dbReference type="SUPFAM" id="SSF52540">
    <property type="entry name" value="P-loop containing nucleoside triphosphate hydrolases"/>
    <property type="match status" value="1"/>
</dbReference>
<dbReference type="RefSeq" id="WP_143916808.1">
    <property type="nucleotide sequence ID" value="NZ_CANLFO010000013.1"/>
</dbReference>
<evidence type="ECO:0000259" key="3">
    <source>
        <dbReference type="PROSITE" id="PS50893"/>
    </source>
</evidence>
<feature type="domain" description="ABC transporter" evidence="3">
    <location>
        <begin position="2"/>
        <end position="210"/>
    </location>
</feature>
<evidence type="ECO:0000313" key="5">
    <source>
        <dbReference type="Proteomes" id="UP000318833"/>
    </source>
</evidence>
<evidence type="ECO:0000256" key="1">
    <source>
        <dbReference type="ARBA" id="ARBA00022741"/>
    </source>
</evidence>
<dbReference type="Proteomes" id="UP000318833">
    <property type="component" value="Unassembled WGS sequence"/>
</dbReference>
<dbReference type="InterPro" id="IPR027417">
    <property type="entry name" value="P-loop_NTPase"/>
</dbReference>
<organism evidence="4 5">
    <name type="scientific">Aquimarina algiphila</name>
    <dbReference type="NCBI Taxonomy" id="2047982"/>
    <lineage>
        <taxon>Bacteria</taxon>
        <taxon>Pseudomonadati</taxon>
        <taxon>Bacteroidota</taxon>
        <taxon>Flavobacteriia</taxon>
        <taxon>Flavobacteriales</taxon>
        <taxon>Flavobacteriaceae</taxon>
        <taxon>Aquimarina</taxon>
    </lineage>
</organism>
<dbReference type="Gene3D" id="3.40.50.300">
    <property type="entry name" value="P-loop containing nucleotide triphosphate hydrolases"/>
    <property type="match status" value="1"/>
</dbReference>
<keyword evidence="5" id="KW-1185">Reference proteome</keyword>
<name>A0A554VJN6_9FLAO</name>
<dbReference type="AlphaFoldDB" id="A0A554VJN6"/>
<protein>
    <submittedName>
        <fullName evidence="4">ATP-binding cassette domain-containing protein</fullName>
    </submittedName>
</protein>
<dbReference type="Pfam" id="PF00005">
    <property type="entry name" value="ABC_tran"/>
    <property type="match status" value="1"/>
</dbReference>